<dbReference type="InterPro" id="IPR001680">
    <property type="entry name" value="WD40_rpt"/>
</dbReference>
<dbReference type="Pfam" id="PF00400">
    <property type="entry name" value="WD40"/>
    <property type="match status" value="1"/>
</dbReference>
<dbReference type="GO" id="GO:0010970">
    <property type="term" value="P:transport along microtubule"/>
    <property type="evidence" value="ECO:0007669"/>
    <property type="project" value="TreeGrafter"/>
</dbReference>
<comment type="subcellular location">
    <subcellularLocation>
        <location evidence="1">Cytoplasm</location>
    </subcellularLocation>
</comment>
<feature type="region of interest" description="Disordered" evidence="6">
    <location>
        <begin position="1"/>
        <end position="95"/>
    </location>
</feature>
<reference evidence="7" key="1">
    <citation type="submission" date="2025-08" db="UniProtKB">
        <authorList>
            <consortium name="Ensembl"/>
        </authorList>
    </citation>
    <scope>IDENTIFICATION</scope>
</reference>
<dbReference type="GO" id="GO:0045504">
    <property type="term" value="F:dynein heavy chain binding"/>
    <property type="evidence" value="ECO:0007669"/>
    <property type="project" value="TreeGrafter"/>
</dbReference>
<dbReference type="Ensembl" id="ENSSLUT00000055808.1">
    <property type="protein sequence ID" value="ENSSLUP00000054218.1"/>
    <property type="gene ID" value="ENSSLUG00000021578.1"/>
</dbReference>
<protein>
    <submittedName>
        <fullName evidence="7">Dynein cytoplasmic 1 intermediate chain 2</fullName>
    </submittedName>
</protein>
<evidence type="ECO:0000313" key="8">
    <source>
        <dbReference type="Proteomes" id="UP000694568"/>
    </source>
</evidence>
<feature type="compositionally biased region" description="Low complexity" evidence="6">
    <location>
        <begin position="83"/>
        <end position="95"/>
    </location>
</feature>
<evidence type="ECO:0000256" key="6">
    <source>
        <dbReference type="SAM" id="MobiDB-lite"/>
    </source>
</evidence>
<keyword evidence="2" id="KW-0963">Cytoplasm</keyword>
<dbReference type="GeneTree" id="ENSGT00940000155442"/>
<dbReference type="InterPro" id="IPR036322">
    <property type="entry name" value="WD40_repeat_dom_sf"/>
</dbReference>
<dbReference type="PANTHER" id="PTHR12442:SF37">
    <property type="entry name" value="CYTOPLASMIC DYNEIN 1 INTERMEDIATE CHAIN 2"/>
    <property type="match status" value="1"/>
</dbReference>
<dbReference type="PANTHER" id="PTHR12442">
    <property type="entry name" value="DYNEIN INTERMEDIATE CHAIN"/>
    <property type="match status" value="1"/>
</dbReference>
<proteinExistence type="predicted"/>
<dbReference type="FunFam" id="2.130.10.10:FF:000781">
    <property type="entry name" value="Cytoplasmic dynein intermediate chain"/>
    <property type="match status" value="1"/>
</dbReference>
<gene>
    <name evidence="7" type="primary">LOC116037274</name>
</gene>
<evidence type="ECO:0000256" key="4">
    <source>
        <dbReference type="ARBA" id="ARBA00022737"/>
    </source>
</evidence>
<sequence length="569" mass="63058">MSDKSELKAELERKKQRIAQIREEKKRKEEEKKKKDAGSSAGHEDSDLERKRREAEALLQSVGITPDIAHVPAPMSPSNKSVGSDAGSQDSGDGNAGPSLNLPVQFFCVHISVYSAQCYQKARSFLFCISILNSLCIDTPKELTEEEKLQVLHSEEFLSFFERGSRIVERALAEHVDVCFDYSGRDLEDKEGDLQAGAKLVLNRQFADERWTKNRVVTCLDWSPQYPELLVASYNNNEDAPHEPDGVALVWNLKYKKATPEYIFHCQSEVMSAGFAKFHPNLVVGGTYSGQIVLWDNRSNKRTPVQRTPLSAAAHTHPVYCVNVVGTQNANNLISISTDGKMCSWSLDMLSQPQDSLELVFKQSKAVAVTSMAFPLGDVNNFVVGSEDGSVYTACRHGSKAGITEVFEGHHGPVTGLSCHSAGGPVDFSHLFISSSFDWTVKLWSTKSTRPLYSFEDSCDYVYDAMWSPTHPALFACVDLAGRLDLWNLNNDTEVPTASVCVEGASALNRVRWAHSGKEIATGDSEGQVQVYDVGEQICVPKADEWTRFVRTLAEINENRDEAEELANV</sequence>
<dbReference type="PROSITE" id="PS50082">
    <property type="entry name" value="WD_REPEATS_2"/>
    <property type="match status" value="1"/>
</dbReference>
<reference evidence="7" key="2">
    <citation type="submission" date="2025-09" db="UniProtKB">
        <authorList>
            <consortium name="Ensembl"/>
        </authorList>
    </citation>
    <scope>IDENTIFICATION</scope>
</reference>
<feature type="compositionally biased region" description="Basic and acidic residues" evidence="6">
    <location>
        <begin position="1"/>
        <end position="13"/>
    </location>
</feature>
<dbReference type="InterPro" id="IPR050687">
    <property type="entry name" value="Dynein_IC"/>
</dbReference>
<name>A0A8D0AM08_SANLU</name>
<organism evidence="7 8">
    <name type="scientific">Sander lucioperca</name>
    <name type="common">Pike-perch</name>
    <name type="synonym">Perca lucioperca</name>
    <dbReference type="NCBI Taxonomy" id="283035"/>
    <lineage>
        <taxon>Eukaryota</taxon>
        <taxon>Metazoa</taxon>
        <taxon>Chordata</taxon>
        <taxon>Craniata</taxon>
        <taxon>Vertebrata</taxon>
        <taxon>Euteleostomi</taxon>
        <taxon>Actinopterygii</taxon>
        <taxon>Neopterygii</taxon>
        <taxon>Teleostei</taxon>
        <taxon>Neoteleostei</taxon>
        <taxon>Acanthomorphata</taxon>
        <taxon>Eupercaria</taxon>
        <taxon>Perciformes</taxon>
        <taxon>Percoidei</taxon>
        <taxon>Percidae</taxon>
        <taxon>Luciopercinae</taxon>
        <taxon>Sander</taxon>
    </lineage>
</organism>
<feature type="compositionally biased region" description="Basic and acidic residues" evidence="6">
    <location>
        <begin position="20"/>
        <end position="56"/>
    </location>
</feature>
<dbReference type="GO" id="GO:0005868">
    <property type="term" value="C:cytoplasmic dynein complex"/>
    <property type="evidence" value="ECO:0007669"/>
    <property type="project" value="TreeGrafter"/>
</dbReference>
<evidence type="ECO:0000256" key="1">
    <source>
        <dbReference type="ARBA" id="ARBA00004496"/>
    </source>
</evidence>
<dbReference type="Gene3D" id="2.130.10.10">
    <property type="entry name" value="YVTN repeat-like/Quinoprotein amine dehydrogenase"/>
    <property type="match status" value="2"/>
</dbReference>
<evidence type="ECO:0000313" key="7">
    <source>
        <dbReference type="Ensembl" id="ENSSLUP00000054218.1"/>
    </source>
</evidence>
<dbReference type="InterPro" id="IPR015943">
    <property type="entry name" value="WD40/YVTN_repeat-like_dom_sf"/>
</dbReference>
<feature type="repeat" description="WD" evidence="5">
    <location>
        <begin position="407"/>
        <end position="454"/>
    </location>
</feature>
<dbReference type="AlphaFoldDB" id="A0A8D0AM08"/>
<dbReference type="GO" id="GO:0005737">
    <property type="term" value="C:cytoplasm"/>
    <property type="evidence" value="ECO:0007669"/>
    <property type="project" value="UniProtKB-SubCell"/>
</dbReference>
<keyword evidence="3 5" id="KW-0853">WD repeat</keyword>
<evidence type="ECO:0000256" key="5">
    <source>
        <dbReference type="PROSITE-ProRule" id="PRU00221"/>
    </source>
</evidence>
<evidence type="ECO:0000256" key="2">
    <source>
        <dbReference type="ARBA" id="ARBA00022490"/>
    </source>
</evidence>
<keyword evidence="8" id="KW-1185">Reference proteome</keyword>
<dbReference type="GO" id="GO:0045503">
    <property type="term" value="F:dynein light chain binding"/>
    <property type="evidence" value="ECO:0007669"/>
    <property type="project" value="TreeGrafter"/>
</dbReference>
<keyword evidence="4" id="KW-0677">Repeat</keyword>
<accession>A0A8D0AM08</accession>
<dbReference type="SMART" id="SM00320">
    <property type="entry name" value="WD40"/>
    <property type="match status" value="7"/>
</dbReference>
<dbReference type="Proteomes" id="UP000694568">
    <property type="component" value="Unplaced"/>
</dbReference>
<evidence type="ECO:0000256" key="3">
    <source>
        <dbReference type="ARBA" id="ARBA00022574"/>
    </source>
</evidence>
<dbReference type="SUPFAM" id="SSF50978">
    <property type="entry name" value="WD40 repeat-like"/>
    <property type="match status" value="1"/>
</dbReference>